<proteinExistence type="predicted"/>
<gene>
    <name evidence="4" type="ORF">MM415A00371_0002</name>
    <name evidence="3" type="ORF">MM415B00319_0068</name>
    <name evidence="2" type="ORF">TM448A00246_0045</name>
</gene>
<sequence>MTTEKDPYMLDPEEYTKFKDENKGSLKGIKCPRRNASMDGKCKVCDQVQHLFGTQDALDREIAFEYMTKCTYYLNFVLPHDLTKSITLELGKKVGNQIINGIEKSGWVDISHPKSGKGREMQILKFKGDQGFPTYNASPVLQLATYDIPDEVLINVLNLDKIIDLVDSLEEGKDLFKISSLKMDETLKFRICPASPESMYPKRVMSVVWRHWKVTEDHINGTIDFDLRKMYKDVSGATDKEDKKGKDETSPPWEKQQSKEPNLLDEPTKSPKSKKVCFGKELFFEEGDEKCAACPDYKACAKAISN</sequence>
<organism evidence="2">
    <name type="scientific">viral metagenome</name>
    <dbReference type="NCBI Taxonomy" id="1070528"/>
    <lineage>
        <taxon>unclassified sequences</taxon>
        <taxon>metagenomes</taxon>
        <taxon>organismal metagenomes</taxon>
    </lineage>
</organism>
<evidence type="ECO:0008006" key="5">
    <source>
        <dbReference type="Google" id="ProtNLM"/>
    </source>
</evidence>
<protein>
    <recommendedName>
        <fullName evidence="5">Bacteriophage T4 Gp32 single-stranded DNA-binding domain-containing protein</fullName>
    </recommendedName>
</protein>
<evidence type="ECO:0000256" key="1">
    <source>
        <dbReference type="SAM" id="MobiDB-lite"/>
    </source>
</evidence>
<dbReference type="AlphaFoldDB" id="A0A6H1ZDC5"/>
<name>A0A6H1ZDC5_9ZZZZ</name>
<evidence type="ECO:0000313" key="2">
    <source>
        <dbReference type="EMBL" id="QJA45554.1"/>
    </source>
</evidence>
<dbReference type="EMBL" id="MT143992">
    <property type="protein sequence ID" value="QJA45554.1"/>
    <property type="molecule type" value="Genomic_DNA"/>
</dbReference>
<dbReference type="EMBL" id="MT142495">
    <property type="protein sequence ID" value="QJA82740.1"/>
    <property type="molecule type" value="Genomic_DNA"/>
</dbReference>
<accession>A0A6H1ZDC5</accession>
<evidence type="ECO:0000313" key="4">
    <source>
        <dbReference type="EMBL" id="QJA82740.1"/>
    </source>
</evidence>
<dbReference type="EMBL" id="MT141563">
    <property type="protein sequence ID" value="QJA66938.1"/>
    <property type="molecule type" value="Genomic_DNA"/>
</dbReference>
<reference evidence="2" key="1">
    <citation type="submission" date="2020-03" db="EMBL/GenBank/DDBJ databases">
        <title>The deep terrestrial virosphere.</title>
        <authorList>
            <person name="Holmfeldt K."/>
            <person name="Nilsson E."/>
            <person name="Simone D."/>
            <person name="Lopez-Fernandez M."/>
            <person name="Wu X."/>
            <person name="de Brujin I."/>
            <person name="Lundin D."/>
            <person name="Andersson A."/>
            <person name="Bertilsson S."/>
            <person name="Dopson M."/>
        </authorList>
    </citation>
    <scope>NUCLEOTIDE SEQUENCE</scope>
    <source>
        <strain evidence="4">MM415A00371</strain>
        <strain evidence="3">MM415B00319</strain>
        <strain evidence="2">TM448A00246</strain>
    </source>
</reference>
<feature type="region of interest" description="Disordered" evidence="1">
    <location>
        <begin position="236"/>
        <end position="273"/>
    </location>
</feature>
<feature type="compositionally biased region" description="Basic and acidic residues" evidence="1">
    <location>
        <begin position="236"/>
        <end position="249"/>
    </location>
</feature>
<evidence type="ECO:0000313" key="3">
    <source>
        <dbReference type="EMBL" id="QJA66938.1"/>
    </source>
</evidence>